<dbReference type="InterPro" id="IPR020056">
    <property type="entry name" value="Rbsml_bL25/Gln-tRNA_synth_N"/>
</dbReference>
<dbReference type="Pfam" id="PF01386">
    <property type="entry name" value="Ribosomal_L25p"/>
    <property type="match status" value="1"/>
</dbReference>
<protein>
    <submittedName>
        <fullName evidence="4">LSU ribosomal protein L25p</fullName>
    </submittedName>
</protein>
<dbReference type="EMBL" id="BAVR01000031">
    <property type="protein sequence ID" value="GAE89133.1"/>
    <property type="molecule type" value="Genomic_DNA"/>
</dbReference>
<evidence type="ECO:0000256" key="1">
    <source>
        <dbReference type="ARBA" id="ARBA00022980"/>
    </source>
</evidence>
<dbReference type="InterPro" id="IPR029751">
    <property type="entry name" value="Ribosomal_L25_dom"/>
</dbReference>
<organism evidence="4 5">
    <name type="scientific">Acetivibrio straminisolvens JCM 21531</name>
    <dbReference type="NCBI Taxonomy" id="1294263"/>
    <lineage>
        <taxon>Bacteria</taxon>
        <taxon>Bacillati</taxon>
        <taxon>Bacillota</taxon>
        <taxon>Clostridia</taxon>
        <taxon>Eubacteriales</taxon>
        <taxon>Oscillospiraceae</taxon>
        <taxon>Acetivibrio</taxon>
    </lineage>
</organism>
<evidence type="ECO:0000256" key="2">
    <source>
        <dbReference type="ARBA" id="ARBA00023274"/>
    </source>
</evidence>
<dbReference type="SUPFAM" id="SSF50715">
    <property type="entry name" value="Ribosomal protein L25-like"/>
    <property type="match status" value="1"/>
</dbReference>
<reference evidence="4" key="1">
    <citation type="journal article" date="2014" name="Genome Announc.">
        <title>Draft Genome Sequence of Clostridium straminisolvens Strain JCM 21531T, Isolated from a Cellulose-Degrading Bacterial Community.</title>
        <authorList>
            <person name="Yuki M."/>
            <person name="Oshima K."/>
            <person name="Suda W."/>
            <person name="Sakamoto M."/>
            <person name="Kitamura K."/>
            <person name="Iida T."/>
            <person name="Hattori M."/>
            <person name="Ohkuma M."/>
        </authorList>
    </citation>
    <scope>NUCLEOTIDE SEQUENCE [LARGE SCALE GENOMIC DNA]</scope>
    <source>
        <strain evidence="4">JCM 21531</strain>
    </source>
</reference>
<keyword evidence="1 4" id="KW-0689">Ribosomal protein</keyword>
<keyword evidence="5" id="KW-1185">Reference proteome</keyword>
<evidence type="ECO:0000313" key="4">
    <source>
        <dbReference type="EMBL" id="GAE89133.1"/>
    </source>
</evidence>
<keyword evidence="2" id="KW-0687">Ribonucleoprotein</keyword>
<name>W4V8H1_9FIRM</name>
<evidence type="ECO:0000313" key="5">
    <source>
        <dbReference type="Proteomes" id="UP000019109"/>
    </source>
</evidence>
<sequence>MEEFELNIENRTKLGTLASKKAKREGKIPGVLYQATKVSR</sequence>
<evidence type="ECO:0000259" key="3">
    <source>
        <dbReference type="Pfam" id="PF01386"/>
    </source>
</evidence>
<dbReference type="GO" id="GO:0003735">
    <property type="term" value="F:structural constituent of ribosome"/>
    <property type="evidence" value="ECO:0007669"/>
    <property type="project" value="InterPro"/>
</dbReference>
<dbReference type="Proteomes" id="UP000019109">
    <property type="component" value="Unassembled WGS sequence"/>
</dbReference>
<dbReference type="Gene3D" id="2.40.240.10">
    <property type="entry name" value="Ribosomal Protein L25, Chain P"/>
    <property type="match status" value="1"/>
</dbReference>
<dbReference type="STRING" id="1294263.JCM21531_2630"/>
<comment type="caution">
    <text evidence="4">The sequence shown here is derived from an EMBL/GenBank/DDBJ whole genome shotgun (WGS) entry which is preliminary data.</text>
</comment>
<dbReference type="GO" id="GO:1990904">
    <property type="term" value="C:ribonucleoprotein complex"/>
    <property type="evidence" value="ECO:0007669"/>
    <property type="project" value="UniProtKB-KW"/>
</dbReference>
<dbReference type="GO" id="GO:0005840">
    <property type="term" value="C:ribosome"/>
    <property type="evidence" value="ECO:0007669"/>
    <property type="project" value="UniProtKB-KW"/>
</dbReference>
<accession>W4V8H1</accession>
<dbReference type="InterPro" id="IPR011035">
    <property type="entry name" value="Ribosomal_bL25/Gln-tRNA_synth"/>
</dbReference>
<dbReference type="GO" id="GO:0006412">
    <property type="term" value="P:translation"/>
    <property type="evidence" value="ECO:0007669"/>
    <property type="project" value="InterPro"/>
</dbReference>
<proteinExistence type="predicted"/>
<feature type="domain" description="Large ribosomal subunit protein bL25 L25" evidence="3">
    <location>
        <begin position="6"/>
        <end position="37"/>
    </location>
</feature>
<gene>
    <name evidence="4" type="ORF">JCM21531_2630</name>
</gene>
<dbReference type="AlphaFoldDB" id="W4V8H1"/>